<gene>
    <name evidence="3" type="ORF">MUN68_011305</name>
</gene>
<reference evidence="3 4" key="1">
    <citation type="submission" date="2023-01" db="EMBL/GenBank/DDBJ databases">
        <title>Psychroserpens ponticola sp. nov., isolated from seawater.</title>
        <authorList>
            <person name="Kristyanto S."/>
            <person name="Jung J."/>
            <person name="Kim J.M."/>
            <person name="Jeon C.O."/>
        </authorList>
    </citation>
    <scope>NUCLEOTIDE SEQUENCE [LARGE SCALE GENOMIC DNA]</scope>
    <source>
        <strain evidence="3 4">MSW6</strain>
    </source>
</reference>
<accession>A0ABY7RU61</accession>
<evidence type="ECO:0000256" key="2">
    <source>
        <dbReference type="SAM" id="Phobius"/>
    </source>
</evidence>
<keyword evidence="4" id="KW-1185">Reference proteome</keyword>
<keyword evidence="2" id="KW-0812">Transmembrane</keyword>
<keyword evidence="2" id="KW-0472">Membrane</keyword>
<organism evidence="3 4">
    <name type="scientific">Psychroserpens ponticola</name>
    <dbReference type="NCBI Taxonomy" id="2932268"/>
    <lineage>
        <taxon>Bacteria</taxon>
        <taxon>Pseudomonadati</taxon>
        <taxon>Bacteroidota</taxon>
        <taxon>Flavobacteriia</taxon>
        <taxon>Flavobacteriales</taxon>
        <taxon>Flavobacteriaceae</taxon>
        <taxon>Psychroserpens</taxon>
    </lineage>
</organism>
<evidence type="ECO:0008006" key="5">
    <source>
        <dbReference type="Google" id="ProtNLM"/>
    </source>
</evidence>
<keyword evidence="2" id="KW-1133">Transmembrane helix</keyword>
<dbReference type="Gene3D" id="1.20.120.1490">
    <property type="match status" value="1"/>
</dbReference>
<evidence type="ECO:0000313" key="4">
    <source>
        <dbReference type="Proteomes" id="UP001202717"/>
    </source>
</evidence>
<proteinExistence type="predicted"/>
<dbReference type="RefSeq" id="WP_249996179.1">
    <property type="nucleotide sequence ID" value="NZ_CP116221.1"/>
</dbReference>
<protein>
    <recommendedName>
        <fullName evidence="5">Periplasmic heavy metal sensor</fullName>
    </recommendedName>
</protein>
<evidence type="ECO:0000313" key="3">
    <source>
        <dbReference type="EMBL" id="WCO00653.1"/>
    </source>
</evidence>
<sequence>MKKNKLLYILLVFLVVVNGFFLFNYLGKPNFKRPSGKQDGFIARELNFDEIQKQKFEALKAAHFKRIEVVLDEERKLKDDLFDRISNETINTFQIDSITNQIGKLAKLKDLETFNHFRDIQNICNESQKNQFEQILRHALHGKGKNGQGPPSNRGREGDMPPPPPKH</sequence>
<dbReference type="Proteomes" id="UP001202717">
    <property type="component" value="Chromosome"/>
</dbReference>
<feature type="region of interest" description="Disordered" evidence="1">
    <location>
        <begin position="141"/>
        <end position="167"/>
    </location>
</feature>
<feature type="transmembrane region" description="Helical" evidence="2">
    <location>
        <begin position="6"/>
        <end position="27"/>
    </location>
</feature>
<evidence type="ECO:0000256" key="1">
    <source>
        <dbReference type="SAM" id="MobiDB-lite"/>
    </source>
</evidence>
<name>A0ABY7RU61_9FLAO</name>
<dbReference type="EMBL" id="CP116221">
    <property type="protein sequence ID" value="WCO00653.1"/>
    <property type="molecule type" value="Genomic_DNA"/>
</dbReference>